<reference evidence="2" key="1">
    <citation type="journal article" date="2019" name="Int. J. Syst. Evol. Microbiol.">
        <title>The Global Catalogue of Microorganisms (GCM) 10K type strain sequencing project: providing services to taxonomists for standard genome sequencing and annotation.</title>
        <authorList>
            <consortium name="The Broad Institute Genomics Platform"/>
            <consortium name="The Broad Institute Genome Sequencing Center for Infectious Disease"/>
            <person name="Wu L."/>
            <person name="Ma J."/>
        </authorList>
    </citation>
    <scope>NUCLEOTIDE SEQUENCE [LARGE SCALE GENOMIC DNA]</scope>
    <source>
        <strain evidence="2">JCM 15395</strain>
    </source>
</reference>
<evidence type="ECO:0000313" key="1">
    <source>
        <dbReference type="EMBL" id="GAA0605603.1"/>
    </source>
</evidence>
<protein>
    <submittedName>
        <fullName evidence="1">YwgA family protein</fullName>
    </submittedName>
</protein>
<evidence type="ECO:0000313" key="2">
    <source>
        <dbReference type="Proteomes" id="UP001500866"/>
    </source>
</evidence>
<accession>A0ABP3RDS8</accession>
<proteinExistence type="predicted"/>
<name>A0ABP3RDS8_9BACI</name>
<organism evidence="1 2">
    <name type="scientific">Virgibacillus siamensis</name>
    <dbReference type="NCBI Taxonomy" id="480071"/>
    <lineage>
        <taxon>Bacteria</taxon>
        <taxon>Bacillati</taxon>
        <taxon>Bacillota</taxon>
        <taxon>Bacilli</taxon>
        <taxon>Bacillales</taxon>
        <taxon>Bacillaceae</taxon>
        <taxon>Virgibacillus</taxon>
    </lineage>
</organism>
<dbReference type="EMBL" id="BAAADS010000016">
    <property type="protein sequence ID" value="GAA0605603.1"/>
    <property type="molecule type" value="Genomic_DNA"/>
</dbReference>
<keyword evidence="2" id="KW-1185">Reference proteome</keyword>
<gene>
    <name evidence="1" type="ORF">GCM10009001_23590</name>
</gene>
<dbReference type="Proteomes" id="UP001500866">
    <property type="component" value="Unassembled WGS sequence"/>
</dbReference>
<comment type="caution">
    <text evidence="1">The sequence shown here is derived from an EMBL/GenBank/DDBJ whole genome shotgun (WGS) entry which is preliminary data.</text>
</comment>
<sequence length="169" mass="20048">MMLTNHAKLMQFFSVAQDISGRKKLQKMIYILQQCHVPFEEKYQFHFYGPYSEELSLRVEELCNLGFIAEEKEERSNYFQYNYTITDDGKAFLNQFKMDMPEMTTQVARLQEKSSRFLELVSTMLFFNDLPVNQLIEKIHTVKPKQKYTDEEISDAQSFITSLRENPPV</sequence>